<dbReference type="AlphaFoldDB" id="A0A7L5BXS6"/>
<dbReference type="SUPFAM" id="SSF53850">
    <property type="entry name" value="Periplasmic binding protein-like II"/>
    <property type="match status" value="1"/>
</dbReference>
<dbReference type="InterPro" id="IPR030678">
    <property type="entry name" value="Peptide/Ni-bd"/>
</dbReference>
<evidence type="ECO:0000256" key="4">
    <source>
        <dbReference type="SAM" id="SignalP"/>
    </source>
</evidence>
<comment type="subcellular location">
    <subcellularLocation>
        <location evidence="1">Periplasm</location>
    </subcellularLocation>
</comment>
<name>A0A7L5BXS6_9RHOB</name>
<dbReference type="InterPro" id="IPR039424">
    <property type="entry name" value="SBP_5"/>
</dbReference>
<dbReference type="CDD" id="cd08497">
    <property type="entry name" value="MbnE-like"/>
    <property type="match status" value="1"/>
</dbReference>
<dbReference type="RefSeq" id="WP_165094596.1">
    <property type="nucleotide sequence ID" value="NZ_CP049056.1"/>
</dbReference>
<evidence type="ECO:0000313" key="7">
    <source>
        <dbReference type="Proteomes" id="UP000503336"/>
    </source>
</evidence>
<accession>A0A7L5BXS6</accession>
<gene>
    <name evidence="6" type="ORF">G5B40_02530</name>
</gene>
<dbReference type="Pfam" id="PF00496">
    <property type="entry name" value="SBP_bac_5"/>
    <property type="match status" value="1"/>
</dbReference>
<keyword evidence="7" id="KW-1185">Reference proteome</keyword>
<feature type="domain" description="Solute-binding protein family 5" evidence="5">
    <location>
        <begin position="102"/>
        <end position="510"/>
    </location>
</feature>
<evidence type="ECO:0000313" key="6">
    <source>
        <dbReference type="EMBL" id="QIE54409.1"/>
    </source>
</evidence>
<feature type="signal peptide" evidence="4">
    <location>
        <begin position="1"/>
        <end position="20"/>
    </location>
</feature>
<dbReference type="KEGG" id="hdh:G5B40_02530"/>
<dbReference type="GO" id="GO:0030288">
    <property type="term" value="C:outer membrane-bounded periplasmic space"/>
    <property type="evidence" value="ECO:0007669"/>
    <property type="project" value="TreeGrafter"/>
</dbReference>
<evidence type="ECO:0000256" key="3">
    <source>
        <dbReference type="ARBA" id="ARBA00022729"/>
    </source>
</evidence>
<dbReference type="InterPro" id="IPR000914">
    <property type="entry name" value="SBP_5_dom"/>
</dbReference>
<dbReference type="GO" id="GO:0015833">
    <property type="term" value="P:peptide transport"/>
    <property type="evidence" value="ECO:0007669"/>
    <property type="project" value="TreeGrafter"/>
</dbReference>
<protein>
    <submittedName>
        <fullName evidence="6">ABC transporter substrate-binding protein</fullName>
    </submittedName>
</protein>
<dbReference type="PANTHER" id="PTHR30290">
    <property type="entry name" value="PERIPLASMIC BINDING COMPONENT OF ABC TRANSPORTER"/>
    <property type="match status" value="1"/>
</dbReference>
<dbReference type="GO" id="GO:1904680">
    <property type="term" value="F:peptide transmembrane transporter activity"/>
    <property type="evidence" value="ECO:0007669"/>
    <property type="project" value="TreeGrafter"/>
</dbReference>
<keyword evidence="3 4" id="KW-0732">Signal</keyword>
<reference evidence="6 7" key="1">
    <citation type="submission" date="2020-02" db="EMBL/GenBank/DDBJ databases">
        <title>complete genome sequence of Rhodobacteraceae bacterium.</title>
        <authorList>
            <person name="Park J."/>
            <person name="Kim Y.-S."/>
            <person name="Kim K.-H."/>
        </authorList>
    </citation>
    <scope>NUCLEOTIDE SEQUENCE [LARGE SCALE GENOMIC DNA]</scope>
    <source>
        <strain evidence="6 7">RR4-56</strain>
    </source>
</reference>
<dbReference type="EMBL" id="CP049056">
    <property type="protein sequence ID" value="QIE54409.1"/>
    <property type="molecule type" value="Genomic_DNA"/>
</dbReference>
<organism evidence="6 7">
    <name type="scientific">Pikeienuella piscinae</name>
    <dbReference type="NCBI Taxonomy" id="2748098"/>
    <lineage>
        <taxon>Bacteria</taxon>
        <taxon>Pseudomonadati</taxon>
        <taxon>Pseudomonadota</taxon>
        <taxon>Alphaproteobacteria</taxon>
        <taxon>Rhodobacterales</taxon>
        <taxon>Paracoccaceae</taxon>
        <taxon>Pikeienuella</taxon>
    </lineage>
</organism>
<dbReference type="GO" id="GO:0043190">
    <property type="term" value="C:ATP-binding cassette (ABC) transporter complex"/>
    <property type="evidence" value="ECO:0007669"/>
    <property type="project" value="InterPro"/>
</dbReference>
<sequence>MIRFLAGLLAAALLAAPTCAEPVTAHGVSAFGGLKYPPDFAHFAYADPDAPKGGLMRTRSTFAMGTFDSLNPFIMKGDSPPEIGLYTFDTLMVRAYDEPDAVYGLIAESVTYPEDRAWVEFTLRPQARFSDGEPVTAADVVFSFDILKSEGAPSYRLTYAAIEKAEAIDARHVRFTFREGALTRDLPMMAASVPVLPRHYWVGRNFAESTLEPPVGSGPYRIGAFEPGRLISFERREDYWARDLNVNRGRWNFDRLDFEYFRDYTAAFEAFKAGAYDLHEEFYSKLWATGYDFPAVADGRVVMETLPDGRPAGTQGYWFNLRRAQLSDPRVREALALAFDFEWSNRALFYGLYQRTVSFFQGSPLAAEGPPSTAEKALLAPLLADLPASVMTAPAFVPSKTDGSGRMRRELRAAGALLDEAGWKVGADGKRRNASGEVLRIEILDDSPTFERITGPYVKNLAQIGVEAVMRTVDAAQYQERMKNYDFDVTIARLPMQPTPGVELWNLFGSAAAAAPDTLNLSGVANPGIDALIEAVIGAKTAADHAVAVSALDRALRALHIWVPQWSKASHTVAWWDRYGRPRTKPPYERGIIDLWWFDPVRDAAIGAGRGG</sequence>
<dbReference type="Gene3D" id="3.40.190.10">
    <property type="entry name" value="Periplasmic binding protein-like II"/>
    <property type="match status" value="1"/>
</dbReference>
<comment type="similarity">
    <text evidence="2">Belongs to the bacterial solute-binding protein 5 family.</text>
</comment>
<dbReference type="GO" id="GO:0042884">
    <property type="term" value="P:microcin transport"/>
    <property type="evidence" value="ECO:0007669"/>
    <property type="project" value="TreeGrafter"/>
</dbReference>
<evidence type="ECO:0000259" key="5">
    <source>
        <dbReference type="Pfam" id="PF00496"/>
    </source>
</evidence>
<dbReference type="Proteomes" id="UP000503336">
    <property type="component" value="Chromosome"/>
</dbReference>
<dbReference type="PIRSF" id="PIRSF002741">
    <property type="entry name" value="MppA"/>
    <property type="match status" value="1"/>
</dbReference>
<evidence type="ECO:0000256" key="2">
    <source>
        <dbReference type="ARBA" id="ARBA00005695"/>
    </source>
</evidence>
<evidence type="ECO:0000256" key="1">
    <source>
        <dbReference type="ARBA" id="ARBA00004418"/>
    </source>
</evidence>
<proteinExistence type="inferred from homology"/>
<dbReference type="Gene3D" id="3.10.105.10">
    <property type="entry name" value="Dipeptide-binding Protein, Domain 3"/>
    <property type="match status" value="1"/>
</dbReference>
<dbReference type="PANTHER" id="PTHR30290:SF64">
    <property type="entry name" value="ABC TRANSPORTER PERIPLASMIC BINDING PROTEIN"/>
    <property type="match status" value="1"/>
</dbReference>
<feature type="chain" id="PRO_5029697733" evidence="4">
    <location>
        <begin position="21"/>
        <end position="612"/>
    </location>
</feature>